<dbReference type="AlphaFoldDB" id="A0A0F6YI18"/>
<feature type="region of interest" description="Disordered" evidence="1">
    <location>
        <begin position="1"/>
        <end position="51"/>
    </location>
</feature>
<evidence type="ECO:0000313" key="2">
    <source>
        <dbReference type="EMBL" id="AKF04597.1"/>
    </source>
</evidence>
<keyword evidence="3" id="KW-1185">Reference proteome</keyword>
<dbReference type="STRING" id="927083.DB32_001746"/>
<evidence type="ECO:0000256" key="1">
    <source>
        <dbReference type="SAM" id="MobiDB-lite"/>
    </source>
</evidence>
<dbReference type="KEGG" id="samy:DB32_001746"/>
<gene>
    <name evidence="2" type="ORF">DB32_001746</name>
</gene>
<proteinExistence type="predicted"/>
<sequence>MREGSWKTPPPDRQSRIGAPLPKRCARGPSPACSRARARPGLARSTERALA</sequence>
<evidence type="ECO:0000313" key="3">
    <source>
        <dbReference type="Proteomes" id="UP000034883"/>
    </source>
</evidence>
<organism evidence="2 3">
    <name type="scientific">Sandaracinus amylolyticus</name>
    <dbReference type="NCBI Taxonomy" id="927083"/>
    <lineage>
        <taxon>Bacteria</taxon>
        <taxon>Pseudomonadati</taxon>
        <taxon>Myxococcota</taxon>
        <taxon>Polyangia</taxon>
        <taxon>Polyangiales</taxon>
        <taxon>Sandaracinaceae</taxon>
        <taxon>Sandaracinus</taxon>
    </lineage>
</organism>
<reference evidence="2 3" key="1">
    <citation type="submission" date="2015-03" db="EMBL/GenBank/DDBJ databases">
        <title>Genome assembly of Sandaracinus amylolyticus DSM 53668.</title>
        <authorList>
            <person name="Sharma G."/>
            <person name="Subramanian S."/>
        </authorList>
    </citation>
    <scope>NUCLEOTIDE SEQUENCE [LARGE SCALE GENOMIC DNA]</scope>
    <source>
        <strain evidence="2 3">DSM 53668</strain>
    </source>
</reference>
<name>A0A0F6YI18_9BACT</name>
<dbReference type="Proteomes" id="UP000034883">
    <property type="component" value="Chromosome"/>
</dbReference>
<protein>
    <submittedName>
        <fullName evidence="2">Uncharacterized protein</fullName>
    </submittedName>
</protein>
<accession>A0A0F6YI18</accession>
<dbReference type="EMBL" id="CP011125">
    <property type="protein sequence ID" value="AKF04597.1"/>
    <property type="molecule type" value="Genomic_DNA"/>
</dbReference>